<dbReference type="InterPro" id="IPR050613">
    <property type="entry name" value="Sec_Metabolite_Reg"/>
</dbReference>
<comment type="subcellular location">
    <subcellularLocation>
        <location evidence="1">Nucleus</location>
    </subcellularLocation>
</comment>
<dbReference type="OrthoDB" id="2406834at2759"/>
<dbReference type="GO" id="GO:0006351">
    <property type="term" value="P:DNA-templated transcription"/>
    <property type="evidence" value="ECO:0007669"/>
    <property type="project" value="InterPro"/>
</dbReference>
<accession>A0A1L7WMR6</accession>
<evidence type="ECO:0000256" key="3">
    <source>
        <dbReference type="ARBA" id="ARBA00023242"/>
    </source>
</evidence>
<dbReference type="Proteomes" id="UP000184330">
    <property type="component" value="Unassembled WGS sequence"/>
</dbReference>
<dbReference type="AlphaFoldDB" id="A0A1L7WMR6"/>
<feature type="compositionally biased region" description="Polar residues" evidence="4">
    <location>
        <begin position="141"/>
        <end position="153"/>
    </location>
</feature>
<evidence type="ECO:0000256" key="4">
    <source>
        <dbReference type="SAM" id="MobiDB-lite"/>
    </source>
</evidence>
<keyword evidence="5" id="KW-1133">Transmembrane helix</keyword>
<dbReference type="InterPro" id="IPR007219">
    <property type="entry name" value="XnlR_reg_dom"/>
</dbReference>
<dbReference type="CDD" id="cd00067">
    <property type="entry name" value="GAL4"/>
    <property type="match status" value="1"/>
</dbReference>
<dbReference type="STRING" id="576137.A0A1L7WMR6"/>
<evidence type="ECO:0000313" key="8">
    <source>
        <dbReference type="Proteomes" id="UP000184330"/>
    </source>
</evidence>
<dbReference type="GO" id="GO:0003677">
    <property type="term" value="F:DNA binding"/>
    <property type="evidence" value="ECO:0007669"/>
    <property type="project" value="InterPro"/>
</dbReference>
<keyword evidence="3" id="KW-0539">Nucleus</keyword>
<dbReference type="InterPro" id="IPR001138">
    <property type="entry name" value="Zn2Cys6_DnaBD"/>
</dbReference>
<feature type="compositionally biased region" description="Low complexity" evidence="4">
    <location>
        <begin position="84"/>
        <end position="97"/>
    </location>
</feature>
<dbReference type="Gene3D" id="4.10.240.10">
    <property type="entry name" value="Zn(2)-C6 fungal-type DNA-binding domain"/>
    <property type="match status" value="1"/>
</dbReference>
<keyword evidence="5" id="KW-0472">Membrane</keyword>
<dbReference type="GO" id="GO:0005634">
    <property type="term" value="C:nucleus"/>
    <property type="evidence" value="ECO:0007669"/>
    <property type="project" value="UniProtKB-SubCell"/>
</dbReference>
<dbReference type="PROSITE" id="PS50048">
    <property type="entry name" value="ZN2_CY6_FUNGAL_2"/>
    <property type="match status" value="1"/>
</dbReference>
<dbReference type="EMBL" id="FJOG01000004">
    <property type="protein sequence ID" value="CZR54060.1"/>
    <property type="molecule type" value="Genomic_DNA"/>
</dbReference>
<dbReference type="InterPro" id="IPR036864">
    <property type="entry name" value="Zn2-C6_fun-type_DNA-bd_sf"/>
</dbReference>
<gene>
    <name evidence="7" type="ORF">PAC_03943</name>
</gene>
<evidence type="ECO:0000313" key="7">
    <source>
        <dbReference type="EMBL" id="CZR54060.1"/>
    </source>
</evidence>
<dbReference type="PROSITE" id="PS00463">
    <property type="entry name" value="ZN2_CY6_FUNGAL_1"/>
    <property type="match status" value="1"/>
</dbReference>
<name>A0A1L7WMR6_9HELO</name>
<feature type="compositionally biased region" description="Polar residues" evidence="4">
    <location>
        <begin position="100"/>
        <end position="120"/>
    </location>
</feature>
<evidence type="ECO:0000256" key="2">
    <source>
        <dbReference type="ARBA" id="ARBA00022723"/>
    </source>
</evidence>
<dbReference type="PANTHER" id="PTHR31001:SF40">
    <property type="entry name" value="ZN(II)2CYS6 TRANSCRIPTION FACTOR (EUROFUNG)"/>
    <property type="match status" value="1"/>
</dbReference>
<evidence type="ECO:0000256" key="1">
    <source>
        <dbReference type="ARBA" id="ARBA00004123"/>
    </source>
</evidence>
<feature type="region of interest" description="Disordered" evidence="4">
    <location>
        <begin position="79"/>
        <end position="153"/>
    </location>
</feature>
<keyword evidence="2" id="KW-0479">Metal-binding</keyword>
<feature type="domain" description="Zn(2)-C6 fungal-type" evidence="6">
    <location>
        <begin position="12"/>
        <end position="44"/>
    </location>
</feature>
<keyword evidence="8" id="KW-1185">Reference proteome</keyword>
<dbReference type="GO" id="GO:0008270">
    <property type="term" value="F:zinc ion binding"/>
    <property type="evidence" value="ECO:0007669"/>
    <property type="project" value="InterPro"/>
</dbReference>
<evidence type="ECO:0000259" key="6">
    <source>
        <dbReference type="PROSITE" id="PS50048"/>
    </source>
</evidence>
<evidence type="ECO:0000256" key="5">
    <source>
        <dbReference type="SAM" id="Phobius"/>
    </source>
</evidence>
<proteinExistence type="predicted"/>
<sequence>MNTARSVRQPISCEPCRRRKIKCSRTRAPCDTCRRRECEERCFYKGSTLRDGASHTNSPSNIELLNRISNLEKLLSQQAGAQIPSASGSMSPISSDPMETRQNFYGQTSQLSPESFASEPSSHHLFSSARPSPRGVGVLNSGPNGTQYEPRSSQWTSVLANTSLSMATPSMADQEDPAASFGFPFTASPVASMEELLSILPPTQQCDILKNRYFAVFSPLFHILHDPTFHAQYTHFVEHPSSAPVSWLAILFILLSLAVTALEEDDPVLRDLARGQDACNNVRVLSRRYREAAMKCLAKQGVFWGKHNVQSLQALIMLVYAMGHSQDHTWVLLGMTHNVAIALGCHIDPSKFNLDPIQCEERRRCWAGLMMLYTIQNTFLGTPDPSWKISYEVQLPADVNDTDISLAGIQENIGSPTQMSYLLFKFRLYDLTAKICGQTFSSSEPSRQAIQHLDQQICHAQETWDSRYLADSTFEALPIHHAVHLHILHAYAHQLFLLLHRPFFAQSILGLDVPNESQIRCIASAEALLDIHRILSETQNFRPYIWYTNGLGSFHAFHAAAVLAVALLMPIYKPQYQKFKRILHETLARFEASAGRSKICEKSARILSFLLASPSPNQTSTVNLFMTQEKNAEQRDDWLGSDQMRLLAERLQPQQWLGPASMAWTEWDSLMTNMEGIRA</sequence>
<dbReference type="SUPFAM" id="SSF57701">
    <property type="entry name" value="Zn2/Cys6 DNA-binding domain"/>
    <property type="match status" value="1"/>
</dbReference>
<dbReference type="GO" id="GO:0000981">
    <property type="term" value="F:DNA-binding transcription factor activity, RNA polymerase II-specific"/>
    <property type="evidence" value="ECO:0007669"/>
    <property type="project" value="InterPro"/>
</dbReference>
<organism evidence="7 8">
    <name type="scientific">Phialocephala subalpina</name>
    <dbReference type="NCBI Taxonomy" id="576137"/>
    <lineage>
        <taxon>Eukaryota</taxon>
        <taxon>Fungi</taxon>
        <taxon>Dikarya</taxon>
        <taxon>Ascomycota</taxon>
        <taxon>Pezizomycotina</taxon>
        <taxon>Leotiomycetes</taxon>
        <taxon>Helotiales</taxon>
        <taxon>Mollisiaceae</taxon>
        <taxon>Phialocephala</taxon>
        <taxon>Phialocephala fortinii species complex</taxon>
    </lineage>
</organism>
<keyword evidence="5" id="KW-0812">Transmembrane</keyword>
<reference evidence="7 8" key="1">
    <citation type="submission" date="2016-03" db="EMBL/GenBank/DDBJ databases">
        <authorList>
            <person name="Ploux O."/>
        </authorList>
    </citation>
    <scope>NUCLEOTIDE SEQUENCE [LARGE SCALE GENOMIC DNA]</scope>
    <source>
        <strain evidence="7 8">UAMH 11012</strain>
    </source>
</reference>
<protein>
    <submittedName>
        <fullName evidence="7">Related to transcriptional activator Mut3p</fullName>
    </submittedName>
</protein>
<dbReference type="CDD" id="cd12148">
    <property type="entry name" value="fungal_TF_MHR"/>
    <property type="match status" value="1"/>
</dbReference>
<dbReference type="PANTHER" id="PTHR31001">
    <property type="entry name" value="UNCHARACTERIZED TRANSCRIPTIONAL REGULATORY PROTEIN"/>
    <property type="match status" value="1"/>
</dbReference>
<dbReference type="Pfam" id="PF04082">
    <property type="entry name" value="Fungal_trans"/>
    <property type="match status" value="1"/>
</dbReference>
<feature type="transmembrane region" description="Helical" evidence="5">
    <location>
        <begin position="544"/>
        <end position="572"/>
    </location>
</feature>